<name>A0A0L0VLA7_9BASI</name>
<comment type="caution">
    <text evidence="2">The sequence shown here is derived from an EMBL/GenBank/DDBJ whole genome shotgun (WGS) entry which is preliminary data.</text>
</comment>
<evidence type="ECO:0000256" key="1">
    <source>
        <dbReference type="SAM" id="MobiDB-lite"/>
    </source>
</evidence>
<dbReference type="Proteomes" id="UP000054564">
    <property type="component" value="Unassembled WGS sequence"/>
</dbReference>
<dbReference type="EMBL" id="AJIL01000040">
    <property type="protein sequence ID" value="KNF00068.1"/>
    <property type="molecule type" value="Genomic_DNA"/>
</dbReference>
<dbReference type="AlphaFoldDB" id="A0A0L0VLA7"/>
<sequence length="163" mass="17922">MRQIMHRPADCSYLYGLIGCRRANQSNTQQFVKRAAAQKPCSPTEGTSACDSHFTSQHSQSEVNPSPYNSGVRQQRALAHLNRRFTSKVSIVIYSSCSHVSVLFTTRVTFPLHLIVPSLLIVAVPQEVYADKDLLATIDRVGQLIDPTDGSDSEIANANGEDC</sequence>
<reference evidence="3" key="1">
    <citation type="submission" date="2014-03" db="EMBL/GenBank/DDBJ databases">
        <title>The Genome Sequence of Puccinia striiformis f. sp. tritici PST-78.</title>
        <authorList>
            <consortium name="The Broad Institute Genome Sequencing Platform"/>
            <person name="Cuomo C."/>
            <person name="Hulbert S."/>
            <person name="Chen X."/>
            <person name="Walker B."/>
            <person name="Young S.K."/>
            <person name="Zeng Q."/>
            <person name="Gargeya S."/>
            <person name="Fitzgerald M."/>
            <person name="Haas B."/>
            <person name="Abouelleil A."/>
            <person name="Alvarado L."/>
            <person name="Arachchi H.M."/>
            <person name="Berlin A.M."/>
            <person name="Chapman S.B."/>
            <person name="Goldberg J."/>
            <person name="Griggs A."/>
            <person name="Gujja S."/>
            <person name="Hansen M."/>
            <person name="Howarth C."/>
            <person name="Imamovic A."/>
            <person name="Larimer J."/>
            <person name="McCowan C."/>
            <person name="Montmayeur A."/>
            <person name="Murphy C."/>
            <person name="Neiman D."/>
            <person name="Pearson M."/>
            <person name="Priest M."/>
            <person name="Roberts A."/>
            <person name="Saif S."/>
            <person name="Shea T."/>
            <person name="Sisk P."/>
            <person name="Sykes S."/>
            <person name="Wortman J."/>
            <person name="Nusbaum C."/>
            <person name="Birren B."/>
        </authorList>
    </citation>
    <scope>NUCLEOTIDE SEQUENCE [LARGE SCALE GENOMIC DNA]</scope>
    <source>
        <strain evidence="3">race PST-78</strain>
    </source>
</reference>
<evidence type="ECO:0000313" key="2">
    <source>
        <dbReference type="EMBL" id="KNF00068.1"/>
    </source>
</evidence>
<protein>
    <submittedName>
        <fullName evidence="2">Uncharacterized protein</fullName>
    </submittedName>
</protein>
<accession>A0A0L0VLA7</accession>
<feature type="region of interest" description="Disordered" evidence="1">
    <location>
        <begin position="48"/>
        <end position="69"/>
    </location>
</feature>
<proteinExistence type="predicted"/>
<organism evidence="2 3">
    <name type="scientific">Puccinia striiformis f. sp. tritici PST-78</name>
    <dbReference type="NCBI Taxonomy" id="1165861"/>
    <lineage>
        <taxon>Eukaryota</taxon>
        <taxon>Fungi</taxon>
        <taxon>Dikarya</taxon>
        <taxon>Basidiomycota</taxon>
        <taxon>Pucciniomycotina</taxon>
        <taxon>Pucciniomycetes</taxon>
        <taxon>Pucciniales</taxon>
        <taxon>Pucciniaceae</taxon>
        <taxon>Puccinia</taxon>
    </lineage>
</organism>
<gene>
    <name evidence="2" type="ORF">PSTG_06690</name>
</gene>
<evidence type="ECO:0000313" key="3">
    <source>
        <dbReference type="Proteomes" id="UP000054564"/>
    </source>
</evidence>
<keyword evidence="3" id="KW-1185">Reference proteome</keyword>